<dbReference type="OrthoDB" id="1117977at2"/>
<accession>A0A4R2GIH2</accession>
<reference evidence="3 4" key="1">
    <citation type="submission" date="2019-03" db="EMBL/GenBank/DDBJ databases">
        <title>Genomic Encyclopedia of Type Strains, Phase IV (KMG-IV): sequencing the most valuable type-strain genomes for metagenomic binning, comparative biology and taxonomic classification.</title>
        <authorList>
            <person name="Goeker M."/>
        </authorList>
    </citation>
    <scope>NUCLEOTIDE SEQUENCE [LARGE SCALE GENOMIC DNA]</scope>
    <source>
        <strain evidence="3 4">DSM 24179</strain>
    </source>
</reference>
<evidence type="ECO:0000259" key="2">
    <source>
        <dbReference type="Pfam" id="PF13568"/>
    </source>
</evidence>
<keyword evidence="1" id="KW-0812">Transmembrane</keyword>
<sequence>MKQYNLPKDIYPDNVAKFHNCFNQDRVLLATKRRKPGVFSILTMLSIIIFVSTADAQNGQTDRQKVRDLVTVEETSHKTSVIFPGGSVIVDHIEDTITRLSVGRRELQIIEDDKSGCTRIKMVHRPREKFRGHWSGFDLGLNNFFSSSFDSSLPDDGYFMDLNNGKSVAVGLNFFQYDIGLSSYNNNTGLVTGLGITWHNYRLDSDYILTRLENGKTGYYIEEDLNIRKNKLTTMFLTVPLLLEHQFPVADSGKPIFISGGVYGAFRLRSHTKLVYDGREKEKSRDNLNLNSFKYGFTVRAGYRMIKLFATYDMTPLFQKDQGPELYPWSVGLTLVSF</sequence>
<feature type="domain" description="Outer membrane protein beta-barrel" evidence="2">
    <location>
        <begin position="183"/>
        <end position="309"/>
    </location>
</feature>
<gene>
    <name evidence="3" type="ORF">EV194_105171</name>
</gene>
<evidence type="ECO:0000313" key="4">
    <source>
        <dbReference type="Proteomes" id="UP000295221"/>
    </source>
</evidence>
<feature type="transmembrane region" description="Helical" evidence="1">
    <location>
        <begin position="36"/>
        <end position="54"/>
    </location>
</feature>
<dbReference type="RefSeq" id="WP_132433655.1">
    <property type="nucleotide sequence ID" value="NZ_SLWK01000005.1"/>
</dbReference>
<evidence type="ECO:0000256" key="1">
    <source>
        <dbReference type="SAM" id="Phobius"/>
    </source>
</evidence>
<comment type="caution">
    <text evidence="3">The sequence shown here is derived from an EMBL/GenBank/DDBJ whole genome shotgun (WGS) entry which is preliminary data.</text>
</comment>
<protein>
    <submittedName>
        <fullName evidence="3">Outer membrane protein with beta-barrel domain</fullName>
    </submittedName>
</protein>
<dbReference type="InterPro" id="IPR025665">
    <property type="entry name" value="Beta-barrel_OMP_2"/>
</dbReference>
<keyword evidence="1" id="KW-1133">Transmembrane helix</keyword>
<organism evidence="3 4">
    <name type="scientific">Natronoflexus pectinivorans</name>
    <dbReference type="NCBI Taxonomy" id="682526"/>
    <lineage>
        <taxon>Bacteria</taxon>
        <taxon>Pseudomonadati</taxon>
        <taxon>Bacteroidota</taxon>
        <taxon>Bacteroidia</taxon>
        <taxon>Marinilabiliales</taxon>
        <taxon>Marinilabiliaceae</taxon>
        <taxon>Natronoflexus</taxon>
    </lineage>
</organism>
<evidence type="ECO:0000313" key="3">
    <source>
        <dbReference type="EMBL" id="TCO08367.1"/>
    </source>
</evidence>
<dbReference type="Pfam" id="PF13568">
    <property type="entry name" value="OMP_b-brl_2"/>
    <property type="match status" value="1"/>
</dbReference>
<dbReference type="Proteomes" id="UP000295221">
    <property type="component" value="Unassembled WGS sequence"/>
</dbReference>
<dbReference type="EMBL" id="SLWK01000005">
    <property type="protein sequence ID" value="TCO08367.1"/>
    <property type="molecule type" value="Genomic_DNA"/>
</dbReference>
<keyword evidence="4" id="KW-1185">Reference proteome</keyword>
<dbReference type="AlphaFoldDB" id="A0A4R2GIH2"/>
<keyword evidence="1" id="KW-0472">Membrane</keyword>
<name>A0A4R2GIH2_9BACT</name>
<proteinExistence type="predicted"/>